<protein>
    <submittedName>
        <fullName evidence="4">Zinc knuckle domain containing protein</fullName>
    </submittedName>
</protein>
<dbReference type="Proteomes" id="UP000011083">
    <property type="component" value="Unassembled WGS sequence"/>
</dbReference>
<dbReference type="VEuPathDB" id="AmoebaDB:ACA1_063600"/>
<sequence length="348" mass="39634">MADDQSQQRGKKEERGRKRARKSQSKDPTEDGPQGGNEDEFEMTAPTESSAQTVDDDGGPAEREAKGKRKRKAKKAEDVDNPEVKEKKTKRKRSTEEDGEVKKRKKKSKKAEPEQVEEGEAEKRKQKSKKAEQAEEKNAEAEAEEEEPKRKKRRKKIAVPAEADTGRKQQGGKDGESRVAPEISRTETSRTGTARQEDTATKRSGKQGSKEEHKAGVDQNEDRPPQQQHQRARQAAPHQAPGSPHRNRREKPQPYTRQARRAPESEYCYICKQRGHFAKQCPAEQRAACFVCGKLDHTGRNCPSKQRDEKPAELAYEDLLVLDAESERMTQIRHQFKSSLMPKMNPFW</sequence>
<evidence type="ECO:0000259" key="3">
    <source>
        <dbReference type="PROSITE" id="PS50158"/>
    </source>
</evidence>
<dbReference type="GeneID" id="14917800"/>
<dbReference type="EMBL" id="KB007974">
    <property type="protein sequence ID" value="ELR17596.1"/>
    <property type="molecule type" value="Genomic_DNA"/>
</dbReference>
<dbReference type="RefSeq" id="XP_004339609.1">
    <property type="nucleotide sequence ID" value="XM_004339561.1"/>
</dbReference>
<accession>L8GZT6</accession>
<keyword evidence="5" id="KW-1185">Reference proteome</keyword>
<feature type="domain" description="CCHC-type" evidence="3">
    <location>
        <begin position="268"/>
        <end position="282"/>
    </location>
</feature>
<dbReference type="SMART" id="SM00343">
    <property type="entry name" value="ZnF_C2HC"/>
    <property type="match status" value="2"/>
</dbReference>
<feature type="compositionally biased region" description="Low complexity" evidence="2">
    <location>
        <begin position="225"/>
        <end position="241"/>
    </location>
</feature>
<dbReference type="InterPro" id="IPR001878">
    <property type="entry name" value="Znf_CCHC"/>
</dbReference>
<dbReference type="Gene3D" id="4.10.60.10">
    <property type="entry name" value="Zinc finger, CCHC-type"/>
    <property type="match status" value="1"/>
</dbReference>
<evidence type="ECO:0000256" key="1">
    <source>
        <dbReference type="PROSITE-ProRule" id="PRU00047"/>
    </source>
</evidence>
<evidence type="ECO:0000256" key="2">
    <source>
        <dbReference type="SAM" id="MobiDB-lite"/>
    </source>
</evidence>
<proteinExistence type="predicted"/>
<dbReference type="SUPFAM" id="SSF57756">
    <property type="entry name" value="Retrovirus zinc finger-like domains"/>
    <property type="match status" value="1"/>
</dbReference>
<feature type="region of interest" description="Disordered" evidence="2">
    <location>
        <begin position="1"/>
        <end position="262"/>
    </location>
</feature>
<dbReference type="KEGG" id="acan:ACA1_063600"/>
<feature type="compositionally biased region" description="Basic and acidic residues" evidence="2">
    <location>
        <begin position="164"/>
        <end position="188"/>
    </location>
</feature>
<evidence type="ECO:0000313" key="5">
    <source>
        <dbReference type="Proteomes" id="UP000011083"/>
    </source>
</evidence>
<dbReference type="Pfam" id="PF00098">
    <property type="entry name" value="zf-CCHC"/>
    <property type="match status" value="2"/>
</dbReference>
<feature type="compositionally biased region" description="Basic and acidic residues" evidence="2">
    <location>
        <begin position="75"/>
        <end position="86"/>
    </location>
</feature>
<reference evidence="4" key="1">
    <citation type="journal article" date="2013" name="Genome Biol.">
        <title>Genome of Acanthamoeba castellanii highlights extensive lateral gene transfer and early evolution of tyrosine kinase signaling.</title>
        <authorList>
            <person name="Clarke M."/>
            <person name="Lohan A.J."/>
            <person name="Liu B."/>
            <person name="Lagkouvardos I."/>
            <person name="Roy S."/>
            <person name="Zafar N."/>
            <person name="Bertelli C."/>
            <person name="Schilde C."/>
            <person name="Kianianmomeni A."/>
            <person name="Burglin T.R."/>
            <person name="Frech C."/>
            <person name="Turcotte B."/>
            <person name="Kopec K.O."/>
            <person name="Synnott J.M."/>
            <person name="Choo C."/>
            <person name="Paponov I."/>
            <person name="Finkler A."/>
            <person name="Soon Heng Tan C."/>
            <person name="Hutchins A.P."/>
            <person name="Weinmeier T."/>
            <person name="Rattei T."/>
            <person name="Chu J.S."/>
            <person name="Gimenez G."/>
            <person name="Irimia M."/>
            <person name="Rigden D.J."/>
            <person name="Fitzpatrick D.A."/>
            <person name="Lorenzo-Morales J."/>
            <person name="Bateman A."/>
            <person name="Chiu C.H."/>
            <person name="Tang P."/>
            <person name="Hegemann P."/>
            <person name="Fromm H."/>
            <person name="Raoult D."/>
            <person name="Greub G."/>
            <person name="Miranda-Saavedra D."/>
            <person name="Chen N."/>
            <person name="Nash P."/>
            <person name="Ginger M.L."/>
            <person name="Horn M."/>
            <person name="Schaap P."/>
            <person name="Caler L."/>
            <person name="Loftus B."/>
        </authorList>
    </citation>
    <scope>NUCLEOTIDE SEQUENCE [LARGE SCALE GENOMIC DNA]</scope>
    <source>
        <strain evidence="4">Neff</strain>
    </source>
</reference>
<keyword evidence="1" id="KW-0479">Metal-binding</keyword>
<dbReference type="PROSITE" id="PS50158">
    <property type="entry name" value="ZF_CCHC"/>
    <property type="match status" value="2"/>
</dbReference>
<dbReference type="AlphaFoldDB" id="L8GZT6"/>
<keyword evidence="1" id="KW-0862">Zinc</keyword>
<keyword evidence="1" id="KW-0863">Zinc-finger</keyword>
<name>L8GZT6_ACACF</name>
<dbReference type="GO" id="GO:0008270">
    <property type="term" value="F:zinc ion binding"/>
    <property type="evidence" value="ECO:0007669"/>
    <property type="project" value="UniProtKB-KW"/>
</dbReference>
<dbReference type="OrthoDB" id="5870588at2759"/>
<feature type="compositionally biased region" description="Basic and acidic residues" evidence="2">
    <location>
        <begin position="208"/>
        <end position="224"/>
    </location>
</feature>
<dbReference type="InterPro" id="IPR036875">
    <property type="entry name" value="Znf_CCHC_sf"/>
</dbReference>
<evidence type="ECO:0000313" key="4">
    <source>
        <dbReference type="EMBL" id="ELR17596.1"/>
    </source>
</evidence>
<dbReference type="GO" id="GO:0003676">
    <property type="term" value="F:nucleic acid binding"/>
    <property type="evidence" value="ECO:0007669"/>
    <property type="project" value="InterPro"/>
</dbReference>
<gene>
    <name evidence="4" type="ORF">ACA1_063600</name>
</gene>
<organism evidence="4 5">
    <name type="scientific">Acanthamoeba castellanii (strain ATCC 30010 / Neff)</name>
    <dbReference type="NCBI Taxonomy" id="1257118"/>
    <lineage>
        <taxon>Eukaryota</taxon>
        <taxon>Amoebozoa</taxon>
        <taxon>Discosea</taxon>
        <taxon>Longamoebia</taxon>
        <taxon>Centramoebida</taxon>
        <taxon>Acanthamoebidae</taxon>
        <taxon>Acanthamoeba</taxon>
    </lineage>
</organism>
<feature type="domain" description="CCHC-type" evidence="3">
    <location>
        <begin position="289"/>
        <end position="304"/>
    </location>
</feature>
<feature type="compositionally biased region" description="Basic and acidic residues" evidence="2">
    <location>
        <begin position="129"/>
        <end position="140"/>
    </location>
</feature>